<gene>
    <name evidence="1" type="ORF">Ahy_B10g101392</name>
</gene>
<dbReference type="AlphaFoldDB" id="A0A444WZJ6"/>
<accession>A0A444WZJ6</accession>
<dbReference type="Proteomes" id="UP000289738">
    <property type="component" value="Chromosome B10"/>
</dbReference>
<evidence type="ECO:0000313" key="1">
    <source>
        <dbReference type="EMBL" id="RYQ82825.1"/>
    </source>
</evidence>
<organism evidence="1 2">
    <name type="scientific">Arachis hypogaea</name>
    <name type="common">Peanut</name>
    <dbReference type="NCBI Taxonomy" id="3818"/>
    <lineage>
        <taxon>Eukaryota</taxon>
        <taxon>Viridiplantae</taxon>
        <taxon>Streptophyta</taxon>
        <taxon>Embryophyta</taxon>
        <taxon>Tracheophyta</taxon>
        <taxon>Spermatophyta</taxon>
        <taxon>Magnoliopsida</taxon>
        <taxon>eudicotyledons</taxon>
        <taxon>Gunneridae</taxon>
        <taxon>Pentapetalae</taxon>
        <taxon>rosids</taxon>
        <taxon>fabids</taxon>
        <taxon>Fabales</taxon>
        <taxon>Fabaceae</taxon>
        <taxon>Papilionoideae</taxon>
        <taxon>50 kb inversion clade</taxon>
        <taxon>dalbergioids sensu lato</taxon>
        <taxon>Dalbergieae</taxon>
        <taxon>Pterocarpus clade</taxon>
        <taxon>Arachis</taxon>
    </lineage>
</organism>
<reference evidence="1 2" key="1">
    <citation type="submission" date="2019-01" db="EMBL/GenBank/DDBJ databases">
        <title>Sequencing of cultivated peanut Arachis hypogaea provides insights into genome evolution and oil improvement.</title>
        <authorList>
            <person name="Chen X."/>
        </authorList>
    </citation>
    <scope>NUCLEOTIDE SEQUENCE [LARGE SCALE GENOMIC DNA]</scope>
    <source>
        <strain evidence="2">cv. Fuhuasheng</strain>
        <tissue evidence="1">Leaves</tissue>
    </source>
</reference>
<evidence type="ECO:0000313" key="2">
    <source>
        <dbReference type="Proteomes" id="UP000289738"/>
    </source>
</evidence>
<proteinExistence type="predicted"/>
<dbReference type="EMBL" id="SDMP01000020">
    <property type="protein sequence ID" value="RYQ82825.1"/>
    <property type="molecule type" value="Genomic_DNA"/>
</dbReference>
<name>A0A444WZJ6_ARAHY</name>
<sequence length="64" mass="7613">MKSLLVDHVLLGLTCKIFHQSTQVQLSNEFSDIYNLNNIKLHLIKLSSHGGKWKDLWEFLFKWR</sequence>
<protein>
    <submittedName>
        <fullName evidence="1">Uncharacterized protein</fullName>
    </submittedName>
</protein>
<comment type="caution">
    <text evidence="1">The sequence shown here is derived from an EMBL/GenBank/DDBJ whole genome shotgun (WGS) entry which is preliminary data.</text>
</comment>
<keyword evidence="2" id="KW-1185">Reference proteome</keyword>